<name>A0ABU3NZG1_9FIRM</name>
<sequence>MANIDAKLILAENLTIDATPKTSTAVYVGKGRAYRPLLIDVALTAAFAAGKKITGITVQTASDEAFTTPVDLFTFTPAAGINQEVAGKTLMQAFLPFEHDEWIRLSMAATADPSGGKVFASIKPDVKIG</sequence>
<protein>
    <submittedName>
        <fullName evidence="1">Uncharacterized protein</fullName>
    </submittedName>
</protein>
<evidence type="ECO:0000313" key="1">
    <source>
        <dbReference type="EMBL" id="MDT8902188.1"/>
    </source>
</evidence>
<dbReference type="Proteomes" id="UP001254848">
    <property type="component" value="Unassembled WGS sequence"/>
</dbReference>
<accession>A0ABU3NZG1</accession>
<gene>
    <name evidence="1" type="ORF">Q4T40_13105</name>
</gene>
<dbReference type="Gene3D" id="2.60.120.1110">
    <property type="match status" value="1"/>
</dbReference>
<organism evidence="1 2">
    <name type="scientific">Anaeroselena agilis</name>
    <dbReference type="NCBI Taxonomy" id="3063788"/>
    <lineage>
        <taxon>Bacteria</taxon>
        <taxon>Bacillati</taxon>
        <taxon>Bacillota</taxon>
        <taxon>Negativicutes</taxon>
        <taxon>Acetonemataceae</taxon>
        <taxon>Anaeroselena</taxon>
    </lineage>
</organism>
<comment type="caution">
    <text evidence="1">The sequence shown here is derived from an EMBL/GenBank/DDBJ whole genome shotgun (WGS) entry which is preliminary data.</text>
</comment>
<evidence type="ECO:0000313" key="2">
    <source>
        <dbReference type="Proteomes" id="UP001254848"/>
    </source>
</evidence>
<dbReference type="RefSeq" id="WP_413780674.1">
    <property type="nucleotide sequence ID" value="NZ_JAUOZS010000001.1"/>
</dbReference>
<dbReference type="EMBL" id="JAUOZS010000001">
    <property type="protein sequence ID" value="MDT8902188.1"/>
    <property type="molecule type" value="Genomic_DNA"/>
</dbReference>
<proteinExistence type="predicted"/>
<keyword evidence="2" id="KW-1185">Reference proteome</keyword>
<reference evidence="1 2" key="1">
    <citation type="submission" date="2023-07" db="EMBL/GenBank/DDBJ databases">
        <title>The novel representative of Negativicutes class, Anaeroselena agilis gen. nov. sp. nov.</title>
        <authorList>
            <person name="Prokofeva M.I."/>
            <person name="Elcheninov A.G."/>
            <person name="Klyukina A."/>
            <person name="Kublanov I.V."/>
            <person name="Frolov E.N."/>
            <person name="Podosokorskaya O.A."/>
        </authorList>
    </citation>
    <scope>NUCLEOTIDE SEQUENCE [LARGE SCALE GENOMIC DNA]</scope>
    <source>
        <strain evidence="1 2">4137-cl</strain>
    </source>
</reference>